<feature type="region of interest" description="Disordered" evidence="5">
    <location>
        <begin position="303"/>
        <end position="332"/>
    </location>
</feature>
<name>A0A0K3CUR5_RHOTO</name>
<feature type="region of interest" description="Disordered" evidence="5">
    <location>
        <begin position="77"/>
        <end position="139"/>
    </location>
</feature>
<dbReference type="GO" id="GO:0030473">
    <property type="term" value="P:nuclear migration along microtubule"/>
    <property type="evidence" value="ECO:0007669"/>
    <property type="project" value="TreeGrafter"/>
</dbReference>
<dbReference type="GO" id="GO:0005816">
    <property type="term" value="C:spindle pole body"/>
    <property type="evidence" value="ECO:0007669"/>
    <property type="project" value="TreeGrafter"/>
</dbReference>
<dbReference type="Pfam" id="PF08580">
    <property type="entry name" value="KAR9"/>
    <property type="match status" value="1"/>
</dbReference>
<dbReference type="GO" id="GO:0051293">
    <property type="term" value="P:establishment of spindle localization"/>
    <property type="evidence" value="ECO:0007669"/>
    <property type="project" value="TreeGrafter"/>
</dbReference>
<dbReference type="GO" id="GO:0043332">
    <property type="term" value="C:mating projection tip"/>
    <property type="evidence" value="ECO:0007669"/>
    <property type="project" value="TreeGrafter"/>
</dbReference>
<comment type="subcellular location">
    <subcellularLocation>
        <location evidence="1">Cytoplasm</location>
        <location evidence="1">Cytoskeleton</location>
    </subcellularLocation>
</comment>
<sequence>MDSAHTLKPRTSTASLSRLTDSTNTHHAPSTSLYTSSSPLKPSLAPHTPTGSRALPQSTSTASDLAGQLADLSLDEGSTSAIGGEEGEQRREQADRADGGVADKGSSGGEGAVHDGTTMNGTNGSSARNASSTRPSNLPSLLSVSSSITELLMEIQEVNTLIFEIQELRHATSMSASTSKNGASGAGGTESVSEVDAALMRLEAKLEAVRGQYTTLASQVEPLLNPGHSAPTDERGELDLLRHKWVDTVGDWEAAQKDADVLGEELKEDKWLVVFRTVSAQAEDMMRSLEKVVAQGRSFLDSIPSPPSSSSYSARRGLSRSPSEPVFPSPSLGTPSSFAHLSPSLASSLLSTLTPLLSTLHTKSSYYAPATDRVLRILEKDSLSLSRSTTRPIPPRPSKSLKRLVSDSSSTPPRTPSASFSLSHRRSMSTMSASLAPYTADARRQSLRPVSPSPFDSRPRWNVATRSRDSAAMETLASPAPTPQRPAPRSGRVSAAGLVRPASRASMSARAPSPAFSDASVSARPETPSRIPRPRSSIAGAMSPGSRRQSGAFGFGGGGSEAGDAGLRRALSPTPGSASRPPLSSKRYSLSRSVGMPSRISRPTSPALSTTSSSFSFGRSQTPEPSLMAQAQRIASIRAPPPVPKLPASYRPRSSLAPSRSTTPAPSDDSYVPNPLDPLDLLIAQTISSLPLALSITRIDPPLSRTQAATVELFQSRYSFALPGGRGSGAVMLKLVDRVGPRAKKGEKKVLVRVGGGWQDLEAFALALLAGV</sequence>
<accession>A0A0K3CUR5</accession>
<keyword evidence="2" id="KW-0963">Cytoplasm</keyword>
<feature type="compositionally biased region" description="Polar residues" evidence="5">
    <location>
        <begin position="117"/>
        <end position="135"/>
    </location>
</feature>
<feature type="compositionally biased region" description="Polar residues" evidence="5">
    <location>
        <begin position="656"/>
        <end position="665"/>
    </location>
</feature>
<feature type="coiled-coil region" evidence="4">
    <location>
        <begin position="192"/>
        <end position="219"/>
    </location>
</feature>
<evidence type="ECO:0000256" key="2">
    <source>
        <dbReference type="ARBA" id="ARBA00022490"/>
    </source>
</evidence>
<gene>
    <name evidence="7" type="primary">FGENESH: predicted gene_15.163</name>
    <name evidence="7" type="ORF">BN2166_0068820</name>
</gene>
<protein>
    <recommendedName>
        <fullName evidence="6">GAR domain-containing protein</fullName>
    </recommendedName>
</protein>
<feature type="compositionally biased region" description="Low complexity" evidence="5">
    <location>
        <begin position="308"/>
        <end position="321"/>
    </location>
</feature>
<dbReference type="GO" id="GO:0005938">
    <property type="term" value="C:cell cortex"/>
    <property type="evidence" value="ECO:0007669"/>
    <property type="project" value="TreeGrafter"/>
</dbReference>
<feature type="compositionally biased region" description="Low complexity" evidence="5">
    <location>
        <begin position="601"/>
        <end position="622"/>
    </location>
</feature>
<keyword evidence="8" id="KW-1185">Reference proteome</keyword>
<dbReference type="InterPro" id="IPR036534">
    <property type="entry name" value="GAR_dom_sf"/>
</dbReference>
<evidence type="ECO:0000256" key="3">
    <source>
        <dbReference type="ARBA" id="ARBA00023212"/>
    </source>
</evidence>
<feature type="compositionally biased region" description="Low complexity" evidence="5">
    <location>
        <begin position="500"/>
        <end position="517"/>
    </location>
</feature>
<feature type="region of interest" description="Disordered" evidence="5">
    <location>
        <begin position="1"/>
        <end position="64"/>
    </location>
</feature>
<feature type="compositionally biased region" description="Basic and acidic residues" evidence="5">
    <location>
        <begin position="87"/>
        <end position="98"/>
    </location>
</feature>
<evidence type="ECO:0000256" key="1">
    <source>
        <dbReference type="ARBA" id="ARBA00004245"/>
    </source>
</evidence>
<dbReference type="InterPro" id="IPR013889">
    <property type="entry name" value="Karyogamy_KAR9"/>
</dbReference>
<proteinExistence type="predicted"/>
<feature type="compositionally biased region" description="Polar residues" evidence="5">
    <location>
        <begin position="9"/>
        <end position="28"/>
    </location>
</feature>
<feature type="region of interest" description="Disordered" evidence="5">
    <location>
        <begin position="439"/>
        <end position="672"/>
    </location>
</feature>
<dbReference type="PANTHER" id="PTHR37271:SF1">
    <property type="entry name" value="KARYOGAMY PROTEIN KAR9"/>
    <property type="match status" value="1"/>
</dbReference>
<dbReference type="EMBL" id="CWKI01000015">
    <property type="protein sequence ID" value="CTR11021.1"/>
    <property type="molecule type" value="Genomic_DNA"/>
</dbReference>
<evidence type="ECO:0000256" key="4">
    <source>
        <dbReference type="SAM" id="Coils"/>
    </source>
</evidence>
<reference evidence="7 8" key="1">
    <citation type="submission" date="2015-07" db="EMBL/GenBank/DDBJ databases">
        <authorList>
            <person name="Cajimat M.N.B."/>
            <person name="Milazzo M.L."/>
            <person name="Fulhorst C.F."/>
        </authorList>
    </citation>
    <scope>NUCLEOTIDE SEQUENCE [LARGE SCALE GENOMIC DNA]</scope>
    <source>
        <strain evidence="7">Single colony</strain>
    </source>
</reference>
<dbReference type="OMA" id="SKKVMCR"/>
<keyword evidence="4" id="KW-0175">Coiled coil</keyword>
<dbReference type="SUPFAM" id="SSF143575">
    <property type="entry name" value="GAS2 domain-like"/>
    <property type="match status" value="1"/>
</dbReference>
<dbReference type="STRING" id="5286.A0A0K3CUR5"/>
<evidence type="ECO:0000313" key="7">
    <source>
        <dbReference type="EMBL" id="CTR11021.1"/>
    </source>
</evidence>
<evidence type="ECO:0000313" key="8">
    <source>
        <dbReference type="Proteomes" id="UP000199069"/>
    </source>
</evidence>
<feature type="compositionally biased region" description="Polar residues" evidence="5">
    <location>
        <begin position="49"/>
        <end position="63"/>
    </location>
</feature>
<feature type="compositionally biased region" description="Low complexity" evidence="5">
    <location>
        <begin position="406"/>
        <end position="421"/>
    </location>
</feature>
<organism evidence="7 8">
    <name type="scientific">Rhodotorula toruloides</name>
    <name type="common">Yeast</name>
    <name type="synonym">Rhodosporidium toruloides</name>
    <dbReference type="NCBI Taxonomy" id="5286"/>
    <lineage>
        <taxon>Eukaryota</taxon>
        <taxon>Fungi</taxon>
        <taxon>Dikarya</taxon>
        <taxon>Basidiomycota</taxon>
        <taxon>Pucciniomycotina</taxon>
        <taxon>Microbotryomycetes</taxon>
        <taxon>Sporidiobolales</taxon>
        <taxon>Sporidiobolaceae</taxon>
        <taxon>Rhodotorula</taxon>
    </lineage>
</organism>
<dbReference type="Proteomes" id="UP000199069">
    <property type="component" value="Unassembled WGS sequence"/>
</dbReference>
<keyword evidence="3" id="KW-0206">Cytoskeleton</keyword>
<dbReference type="PROSITE" id="PS51460">
    <property type="entry name" value="GAR"/>
    <property type="match status" value="1"/>
</dbReference>
<dbReference type="InterPro" id="IPR003108">
    <property type="entry name" value="GAR_dom"/>
</dbReference>
<feature type="compositionally biased region" description="Low complexity" evidence="5">
    <location>
        <begin position="29"/>
        <end position="44"/>
    </location>
</feature>
<evidence type="ECO:0000256" key="5">
    <source>
        <dbReference type="SAM" id="MobiDB-lite"/>
    </source>
</evidence>
<evidence type="ECO:0000259" key="6">
    <source>
        <dbReference type="PROSITE" id="PS51460"/>
    </source>
</evidence>
<feature type="region of interest" description="Disordered" evidence="5">
    <location>
        <begin position="385"/>
        <end position="426"/>
    </location>
</feature>
<feature type="domain" description="GAR" evidence="6">
    <location>
        <begin position="674"/>
        <end position="772"/>
    </location>
</feature>
<dbReference type="AlphaFoldDB" id="A0A0K3CUR5"/>
<dbReference type="GO" id="GO:0008017">
    <property type="term" value="F:microtubule binding"/>
    <property type="evidence" value="ECO:0007669"/>
    <property type="project" value="InterPro"/>
</dbReference>
<dbReference type="PANTHER" id="PTHR37271">
    <property type="entry name" value="KARYOGAMY PROTEIN KAR9"/>
    <property type="match status" value="1"/>
</dbReference>